<comment type="caution">
    <text evidence="2">The sequence shown here is derived from an EMBL/GenBank/DDBJ whole genome shotgun (WGS) entry which is preliminary data.</text>
</comment>
<gene>
    <name evidence="2" type="ORF">F8O01_06245</name>
</gene>
<feature type="compositionally biased region" description="Basic and acidic residues" evidence="1">
    <location>
        <begin position="256"/>
        <end position="274"/>
    </location>
</feature>
<organism evidence="2 3">
    <name type="scientific">Pseudoclavibacter chungangensis</name>
    <dbReference type="NCBI Taxonomy" id="587635"/>
    <lineage>
        <taxon>Bacteria</taxon>
        <taxon>Bacillati</taxon>
        <taxon>Actinomycetota</taxon>
        <taxon>Actinomycetes</taxon>
        <taxon>Micrococcales</taxon>
        <taxon>Microbacteriaceae</taxon>
        <taxon>Pseudoclavibacter</taxon>
    </lineage>
</organism>
<dbReference type="RefSeq" id="WP_158040019.1">
    <property type="nucleotide sequence ID" value="NZ_JACCFV010000001.1"/>
</dbReference>
<dbReference type="AlphaFoldDB" id="A0A7J5BYU0"/>
<evidence type="ECO:0000313" key="2">
    <source>
        <dbReference type="EMBL" id="KAB1659519.1"/>
    </source>
</evidence>
<reference evidence="2 3" key="1">
    <citation type="submission" date="2019-09" db="EMBL/GenBank/DDBJ databases">
        <title>Phylogeny of genus Pseudoclavibacter and closely related genus.</title>
        <authorList>
            <person name="Li Y."/>
        </authorList>
    </citation>
    <scope>NUCLEOTIDE SEQUENCE [LARGE SCALE GENOMIC DNA]</scope>
    <source>
        <strain evidence="2 3">DSM 23821</strain>
    </source>
</reference>
<feature type="compositionally biased region" description="Acidic residues" evidence="1">
    <location>
        <begin position="183"/>
        <end position="194"/>
    </location>
</feature>
<feature type="region of interest" description="Disordered" evidence="1">
    <location>
        <begin position="1"/>
        <end position="21"/>
    </location>
</feature>
<sequence length="274" mass="29106">MFGWLRKRRRPADQTDAVEQSEVVDDAVPVLAADPTPEPPAPLVAAPALRPSMPLNVRPNVVGVGLPPGEHAAPRLLEPAAALTPEAREELTALMTDMFGARGRYRLEWRADRAAGDDAMFSEIMVADLVRRIQNSIAVVAELEQPEPFLAIEAKPEGGDAEPEHIEAAHTDAPPEGTGTPGDDADVTPEDPEPNDSHDTEAAPGEDAPAADDDHTDDAAATAPADGAEAARMKAIEAFFSPPQTLEDIAAALQPDPERLHDDSSEVEGDRRIA</sequence>
<dbReference type="Proteomes" id="UP000467240">
    <property type="component" value="Unassembled WGS sequence"/>
</dbReference>
<proteinExistence type="predicted"/>
<evidence type="ECO:0000313" key="3">
    <source>
        <dbReference type="Proteomes" id="UP000467240"/>
    </source>
</evidence>
<feature type="region of interest" description="Disordered" evidence="1">
    <location>
        <begin position="170"/>
        <end position="229"/>
    </location>
</feature>
<name>A0A7J5BYU0_9MICO</name>
<dbReference type="OrthoDB" id="5124009at2"/>
<dbReference type="EMBL" id="WBJZ01000006">
    <property type="protein sequence ID" value="KAB1659519.1"/>
    <property type="molecule type" value="Genomic_DNA"/>
</dbReference>
<feature type="region of interest" description="Disordered" evidence="1">
    <location>
        <begin position="246"/>
        <end position="274"/>
    </location>
</feature>
<feature type="compositionally biased region" description="Basic residues" evidence="1">
    <location>
        <begin position="1"/>
        <end position="10"/>
    </location>
</feature>
<protein>
    <submittedName>
        <fullName evidence="2">Uncharacterized protein</fullName>
    </submittedName>
</protein>
<accession>A0A7J5BYU0</accession>
<evidence type="ECO:0000256" key="1">
    <source>
        <dbReference type="SAM" id="MobiDB-lite"/>
    </source>
</evidence>
<keyword evidence="3" id="KW-1185">Reference proteome</keyword>
<feature type="compositionally biased region" description="Low complexity" evidence="1">
    <location>
        <begin position="219"/>
        <end position="228"/>
    </location>
</feature>